<proteinExistence type="predicted"/>
<reference evidence="2" key="1">
    <citation type="submission" date="2022-05" db="EMBL/GenBank/DDBJ databases">
        <authorList>
            <person name="Jo J.-H."/>
            <person name="Im W.-T."/>
        </authorList>
    </citation>
    <scope>NUCLEOTIDE SEQUENCE</scope>
    <source>
        <strain evidence="2">SE158</strain>
    </source>
</reference>
<accession>A0ABT0RP70</accession>
<organism evidence="2 3">
    <name type="scientific">Sphingomonas alba</name>
    <dbReference type="NCBI Taxonomy" id="2908208"/>
    <lineage>
        <taxon>Bacteria</taxon>
        <taxon>Pseudomonadati</taxon>
        <taxon>Pseudomonadota</taxon>
        <taxon>Alphaproteobacteria</taxon>
        <taxon>Sphingomonadales</taxon>
        <taxon>Sphingomonadaceae</taxon>
        <taxon>Sphingomonas</taxon>
    </lineage>
</organism>
<sequence length="70" mass="7485">MTGQTQLLEPLAYSVPDACAALGIGMTQLYKEIGAGRLTVCKVGKRTLIERSEALRWLASLRVAAVSAVH</sequence>
<gene>
    <name evidence="2" type="ORF">LZ536_11165</name>
</gene>
<evidence type="ECO:0000259" key="1">
    <source>
        <dbReference type="Pfam" id="PF12728"/>
    </source>
</evidence>
<dbReference type="EMBL" id="JAMGBD010000002">
    <property type="protein sequence ID" value="MCL6684452.1"/>
    <property type="molecule type" value="Genomic_DNA"/>
</dbReference>
<dbReference type="Proteomes" id="UP001165363">
    <property type="component" value="Unassembled WGS sequence"/>
</dbReference>
<evidence type="ECO:0000313" key="2">
    <source>
        <dbReference type="EMBL" id="MCL6684452.1"/>
    </source>
</evidence>
<name>A0ABT0RP70_9SPHN</name>
<dbReference type="InterPro" id="IPR041657">
    <property type="entry name" value="HTH_17"/>
</dbReference>
<dbReference type="RefSeq" id="WP_249848860.1">
    <property type="nucleotide sequence ID" value="NZ_JAMGBD010000002.1"/>
</dbReference>
<comment type="caution">
    <text evidence="2">The sequence shown here is derived from an EMBL/GenBank/DDBJ whole genome shotgun (WGS) entry which is preliminary data.</text>
</comment>
<protein>
    <submittedName>
        <fullName evidence="2">Helix-turn-helix domain-containing protein</fullName>
    </submittedName>
</protein>
<dbReference type="Pfam" id="PF12728">
    <property type="entry name" value="HTH_17"/>
    <property type="match status" value="1"/>
</dbReference>
<evidence type="ECO:0000313" key="3">
    <source>
        <dbReference type="Proteomes" id="UP001165363"/>
    </source>
</evidence>
<keyword evidence="3" id="KW-1185">Reference proteome</keyword>
<feature type="domain" description="Helix-turn-helix" evidence="1">
    <location>
        <begin position="13"/>
        <end position="60"/>
    </location>
</feature>